<name>A0A8D9FC07_9HEMI</name>
<dbReference type="EMBL" id="HBUF01642300">
    <property type="protein sequence ID" value="CAG6785201.1"/>
    <property type="molecule type" value="Transcribed_RNA"/>
</dbReference>
<organism evidence="4">
    <name type="scientific">Cacopsylla melanoneura</name>
    <dbReference type="NCBI Taxonomy" id="428564"/>
    <lineage>
        <taxon>Eukaryota</taxon>
        <taxon>Metazoa</taxon>
        <taxon>Ecdysozoa</taxon>
        <taxon>Arthropoda</taxon>
        <taxon>Hexapoda</taxon>
        <taxon>Insecta</taxon>
        <taxon>Pterygota</taxon>
        <taxon>Neoptera</taxon>
        <taxon>Paraneoptera</taxon>
        <taxon>Hemiptera</taxon>
        <taxon>Sternorrhyncha</taxon>
        <taxon>Psylloidea</taxon>
        <taxon>Psyllidae</taxon>
        <taxon>Psyllinae</taxon>
        <taxon>Cacopsylla</taxon>
    </lineage>
</organism>
<protein>
    <submittedName>
        <fullName evidence="4">Pre-mRNA-splicing factor CWC25 homolog</fullName>
    </submittedName>
</protein>
<evidence type="ECO:0000256" key="3">
    <source>
        <dbReference type="SAM" id="MobiDB-lite"/>
    </source>
</evidence>
<feature type="compositionally biased region" description="Polar residues" evidence="3">
    <location>
        <begin position="192"/>
        <end position="205"/>
    </location>
</feature>
<comment type="similarity">
    <text evidence="1">Belongs to the CWC25 family.</text>
</comment>
<dbReference type="EMBL" id="HBUF01642299">
    <property type="protein sequence ID" value="CAG6785199.1"/>
    <property type="molecule type" value="Transcribed_RNA"/>
</dbReference>
<dbReference type="EMBL" id="HBUF01642301">
    <property type="protein sequence ID" value="CAG6785203.1"/>
    <property type="molecule type" value="Transcribed_RNA"/>
</dbReference>
<feature type="region of interest" description="Disordered" evidence="3">
    <location>
        <begin position="183"/>
        <end position="213"/>
    </location>
</feature>
<dbReference type="GO" id="GO:0000398">
    <property type="term" value="P:mRNA splicing, via spliceosome"/>
    <property type="evidence" value="ECO:0007669"/>
    <property type="project" value="TreeGrafter"/>
</dbReference>
<feature type="coiled-coil region" evidence="2">
    <location>
        <begin position="143"/>
        <end position="170"/>
    </location>
</feature>
<sequence>MSHGKNKSRRDESPENKNRHRSKANDEKDTNKKNHSSSERQTNDNQSSSKKKHKSETKTSHDQNSSEDEKNKQQNYSGKYGLLLPGNYKAPSKSDHQNSKVKASTSKPAEEPKKISHHKKVKLSEEEKEQKLKEMMDNAKWRDDLREKNIKEYQKEAEKEKEKYNEKYEKDKFMRKQLSIAAEHSSVESRLRSNINNIQRSSHAMSSPFDRRL</sequence>
<reference evidence="4" key="1">
    <citation type="submission" date="2021-05" db="EMBL/GenBank/DDBJ databases">
        <authorList>
            <person name="Alioto T."/>
            <person name="Alioto T."/>
            <person name="Gomez Garrido J."/>
        </authorList>
    </citation>
    <scope>NUCLEOTIDE SEQUENCE</scope>
</reference>
<dbReference type="GO" id="GO:0005684">
    <property type="term" value="C:U2-type spliceosomal complex"/>
    <property type="evidence" value="ECO:0007669"/>
    <property type="project" value="TreeGrafter"/>
</dbReference>
<dbReference type="AlphaFoldDB" id="A0A8D9FC07"/>
<evidence type="ECO:0000313" key="4">
    <source>
        <dbReference type="EMBL" id="CAG6785203.1"/>
    </source>
</evidence>
<dbReference type="PANTHER" id="PTHR16196">
    <property type="entry name" value="CELL CYCLE CONTROL PROTEIN CWF25"/>
    <property type="match status" value="1"/>
</dbReference>
<accession>A0A8D9FC07</accession>
<dbReference type="PANTHER" id="PTHR16196:SF0">
    <property type="entry name" value="PRE-MRNA-SPLICING FACTOR CWC25 HOMOLOG"/>
    <property type="match status" value="1"/>
</dbReference>
<keyword evidence="2" id="KW-0175">Coiled coil</keyword>
<dbReference type="InterPro" id="IPR051376">
    <property type="entry name" value="CWC25_splicing_factor"/>
</dbReference>
<evidence type="ECO:0000256" key="1">
    <source>
        <dbReference type="ARBA" id="ARBA00006695"/>
    </source>
</evidence>
<evidence type="ECO:0000256" key="2">
    <source>
        <dbReference type="SAM" id="Coils"/>
    </source>
</evidence>
<feature type="region of interest" description="Disordered" evidence="3">
    <location>
        <begin position="1"/>
        <end position="140"/>
    </location>
</feature>
<feature type="compositionally biased region" description="Basic and acidic residues" evidence="3">
    <location>
        <begin position="122"/>
        <end position="140"/>
    </location>
</feature>
<feature type="compositionally biased region" description="Basic and acidic residues" evidence="3">
    <location>
        <begin position="9"/>
        <end position="42"/>
    </location>
</feature>
<proteinExistence type="inferred from homology"/>